<dbReference type="PANTHER" id="PTHR24135">
    <property type="entry name" value="SH3 AND MULTIPLE ANKYRIN REPEAT DOMAINS PROTEIN"/>
    <property type="match status" value="1"/>
</dbReference>
<dbReference type="VEuPathDB" id="FungiDB:DEHA2D17490g"/>
<evidence type="ECO:0000256" key="1">
    <source>
        <dbReference type="SAM" id="MobiDB-lite"/>
    </source>
</evidence>
<dbReference type="SUPFAM" id="SSF54236">
    <property type="entry name" value="Ubiquitin-like"/>
    <property type="match status" value="1"/>
</dbReference>
<dbReference type="InParanoid" id="Q6BRC3"/>
<dbReference type="STRING" id="284592.Q6BRC3"/>
<dbReference type="HOGENOM" id="CLU_021546_0_0_1"/>
<proteinExistence type="predicted"/>
<name>Q6BRC3_DEBHA</name>
<dbReference type="PANTHER" id="PTHR24135:SF28">
    <property type="entry name" value="LD13733P"/>
    <property type="match status" value="1"/>
</dbReference>
<dbReference type="Gene3D" id="3.10.20.90">
    <property type="entry name" value="Phosphatidylinositol 3-kinase Catalytic Subunit, Chain A, domain 1"/>
    <property type="match status" value="1"/>
</dbReference>
<evidence type="ECO:0000259" key="2">
    <source>
        <dbReference type="PROSITE" id="PS50105"/>
    </source>
</evidence>
<feature type="compositionally biased region" description="Polar residues" evidence="1">
    <location>
        <begin position="209"/>
        <end position="249"/>
    </location>
</feature>
<feature type="compositionally biased region" description="Polar residues" evidence="1">
    <location>
        <begin position="270"/>
        <end position="287"/>
    </location>
</feature>
<dbReference type="Pfam" id="PF07647">
    <property type="entry name" value="SAM_2"/>
    <property type="match status" value="1"/>
</dbReference>
<evidence type="ECO:0000313" key="4">
    <source>
        <dbReference type="EMBL" id="CAG87421.2"/>
    </source>
</evidence>
<dbReference type="SMART" id="SM00314">
    <property type="entry name" value="RA"/>
    <property type="match status" value="1"/>
</dbReference>
<dbReference type="eggNOG" id="ENOG502RXZB">
    <property type="taxonomic scope" value="Eukaryota"/>
</dbReference>
<dbReference type="InterPro" id="IPR051569">
    <property type="entry name" value="SHANK"/>
</dbReference>
<sequence>MASPNTNDSFLQWDPAQVCNYINSLNLGDQTSLGDCFLDNNIEGSLLPFITTEHLKEIGVTKLGTRLQIKKATSELIANHYHKHPPTSLNDPEYRFNNLNINNNCIGLESLTLATVLMKDMLVKLNETYQQNRSSMPSPLSPGTQFDMKKLNENFNKLKTDMIPIIRLVKESKPLPTPTLDPGSAPIESPSTSSFTEQQKDSGQGPAVGQQSSQPTIVRSDSVNTTVTKRNSDSTSPNHPNFNRFSSGSLLSMGTGKVVQHSVAKPIMQERNQPDFTLSRANSSLGNRSKPKLVESRSAGSVNSGTTTKPPPLKQHPSSSGSVHTTSTANASAAPSNEPLKQLRASSEDSCLKILQQAMKRHHIPRDDWSKYVLVICYGDKERILKLAEKPVIIFKELQELGKHPAIMLRQLAATVTDDNDSELYEDSRIGDDVPGGTL</sequence>
<dbReference type="CDD" id="cd01786">
    <property type="entry name" value="RA_STE50"/>
    <property type="match status" value="1"/>
</dbReference>
<dbReference type="InterPro" id="IPR029071">
    <property type="entry name" value="Ubiquitin-like_domsf"/>
</dbReference>
<reference evidence="4 5" key="1">
    <citation type="journal article" date="2004" name="Nature">
        <title>Genome evolution in yeasts.</title>
        <authorList>
            <consortium name="Genolevures"/>
            <person name="Dujon B."/>
            <person name="Sherman D."/>
            <person name="Fischer G."/>
            <person name="Durrens P."/>
            <person name="Casaregola S."/>
            <person name="Lafontaine I."/>
            <person name="de Montigny J."/>
            <person name="Marck C."/>
            <person name="Neuveglise C."/>
            <person name="Talla E."/>
            <person name="Goffard N."/>
            <person name="Frangeul L."/>
            <person name="Aigle M."/>
            <person name="Anthouard V."/>
            <person name="Babour A."/>
            <person name="Barbe V."/>
            <person name="Barnay S."/>
            <person name="Blanchin S."/>
            <person name="Beckerich J.M."/>
            <person name="Beyne E."/>
            <person name="Bleykasten C."/>
            <person name="Boisrame A."/>
            <person name="Boyer J."/>
            <person name="Cattolico L."/>
            <person name="Confanioleri F."/>
            <person name="de Daruvar A."/>
            <person name="Despons L."/>
            <person name="Fabre E."/>
            <person name="Fairhead C."/>
            <person name="Ferry-Dumazet H."/>
            <person name="Groppi A."/>
            <person name="Hantraye F."/>
            <person name="Hennequin C."/>
            <person name="Jauniaux N."/>
            <person name="Joyet P."/>
            <person name="Kachouri R."/>
            <person name="Kerrest A."/>
            <person name="Koszul R."/>
            <person name="Lemaire M."/>
            <person name="Lesur I."/>
            <person name="Ma L."/>
            <person name="Muller H."/>
            <person name="Nicaud J.M."/>
            <person name="Nikolski M."/>
            <person name="Oztas S."/>
            <person name="Ozier-Kalogeropoulos O."/>
            <person name="Pellenz S."/>
            <person name="Potier S."/>
            <person name="Richard G.F."/>
            <person name="Straub M.L."/>
            <person name="Suleau A."/>
            <person name="Swennene D."/>
            <person name="Tekaia F."/>
            <person name="Wesolowski-Louvel M."/>
            <person name="Westhof E."/>
            <person name="Wirth B."/>
            <person name="Zeniou-Meyer M."/>
            <person name="Zivanovic I."/>
            <person name="Bolotin-Fukuhara M."/>
            <person name="Thierry A."/>
            <person name="Bouchier C."/>
            <person name="Caudron B."/>
            <person name="Scarpelli C."/>
            <person name="Gaillardin C."/>
            <person name="Weissenbach J."/>
            <person name="Wincker P."/>
            <person name="Souciet J.L."/>
        </authorList>
    </citation>
    <scope>NUCLEOTIDE SEQUENCE [LARGE SCALE GENOMIC DNA]</scope>
    <source>
        <strain evidence="5">ATCC 36239 / CBS 767 / BCRC 21394 / JCM 1990 / NBRC 0083 / IGC 2968</strain>
    </source>
</reference>
<gene>
    <name evidence="4" type="ordered locus">DEHA2D17490g</name>
</gene>
<evidence type="ECO:0000259" key="3">
    <source>
        <dbReference type="PROSITE" id="PS50200"/>
    </source>
</evidence>
<feature type="domain" description="Ras-associating" evidence="3">
    <location>
        <begin position="341"/>
        <end position="414"/>
    </location>
</feature>
<organism evidence="4 5">
    <name type="scientific">Debaryomyces hansenii (strain ATCC 36239 / CBS 767 / BCRC 21394 / JCM 1990 / NBRC 0083 / IGC 2968)</name>
    <name type="common">Yeast</name>
    <name type="synonym">Torulaspora hansenii</name>
    <dbReference type="NCBI Taxonomy" id="284592"/>
    <lineage>
        <taxon>Eukaryota</taxon>
        <taxon>Fungi</taxon>
        <taxon>Dikarya</taxon>
        <taxon>Ascomycota</taxon>
        <taxon>Saccharomycotina</taxon>
        <taxon>Pichiomycetes</taxon>
        <taxon>Debaryomycetaceae</taxon>
        <taxon>Debaryomyces</taxon>
    </lineage>
</organism>
<dbReference type="AlphaFoldDB" id="Q6BRC3"/>
<dbReference type="Proteomes" id="UP000000599">
    <property type="component" value="Chromosome D"/>
</dbReference>
<dbReference type="InterPro" id="IPR000159">
    <property type="entry name" value="RA_dom"/>
</dbReference>
<dbReference type="GO" id="GO:0007165">
    <property type="term" value="P:signal transduction"/>
    <property type="evidence" value="ECO:0007669"/>
    <property type="project" value="InterPro"/>
</dbReference>
<dbReference type="GeneID" id="2901824"/>
<feature type="compositionally biased region" description="Low complexity" evidence="1">
    <location>
        <begin position="325"/>
        <end position="337"/>
    </location>
</feature>
<dbReference type="KEGG" id="dha:DEHA2D17490g"/>
<dbReference type="Pfam" id="PF00788">
    <property type="entry name" value="RA"/>
    <property type="match status" value="1"/>
</dbReference>
<feature type="domain" description="SAM" evidence="2">
    <location>
        <begin position="13"/>
        <end position="79"/>
    </location>
</feature>
<dbReference type="RefSeq" id="XP_459247.2">
    <property type="nucleotide sequence ID" value="XM_459247.1"/>
</dbReference>
<dbReference type="SMART" id="SM00454">
    <property type="entry name" value="SAM"/>
    <property type="match status" value="1"/>
</dbReference>
<dbReference type="EMBL" id="CR382136">
    <property type="protein sequence ID" value="CAG87421.2"/>
    <property type="molecule type" value="Genomic_DNA"/>
</dbReference>
<dbReference type="PROSITE" id="PS50200">
    <property type="entry name" value="RA"/>
    <property type="match status" value="1"/>
</dbReference>
<accession>Q6BRC3</accession>
<dbReference type="PROSITE" id="PS50105">
    <property type="entry name" value="SAM_DOMAIN"/>
    <property type="match status" value="1"/>
</dbReference>
<dbReference type="OrthoDB" id="445896at2759"/>
<feature type="region of interest" description="Disordered" evidence="1">
    <location>
        <begin position="267"/>
        <end position="345"/>
    </location>
</feature>
<feature type="compositionally biased region" description="Polar residues" evidence="1">
    <location>
        <begin position="298"/>
        <end position="308"/>
    </location>
</feature>
<dbReference type="SUPFAM" id="SSF47769">
    <property type="entry name" value="SAM/Pointed domain"/>
    <property type="match status" value="1"/>
</dbReference>
<dbReference type="Gene3D" id="1.10.150.50">
    <property type="entry name" value="Transcription Factor, Ets-1"/>
    <property type="match status" value="1"/>
</dbReference>
<protein>
    <submittedName>
        <fullName evidence="4">DEHA2D17490p</fullName>
    </submittedName>
</protein>
<dbReference type="InterPro" id="IPR013761">
    <property type="entry name" value="SAM/pointed_sf"/>
</dbReference>
<feature type="region of interest" description="Disordered" evidence="1">
    <location>
        <begin position="173"/>
        <end position="249"/>
    </location>
</feature>
<evidence type="ECO:0000313" key="5">
    <source>
        <dbReference type="Proteomes" id="UP000000599"/>
    </source>
</evidence>
<keyword evidence="5" id="KW-1185">Reference proteome</keyword>
<dbReference type="InterPro" id="IPR001660">
    <property type="entry name" value="SAM"/>
</dbReference>
<dbReference type="OMA" id="DWTAEEC"/>